<organism evidence="1 2">
    <name type="scientific">Bacillus chungangensis</name>
    <dbReference type="NCBI Taxonomy" id="587633"/>
    <lineage>
        <taxon>Bacteria</taxon>
        <taxon>Bacillati</taxon>
        <taxon>Bacillota</taxon>
        <taxon>Bacilli</taxon>
        <taxon>Bacillales</taxon>
        <taxon>Bacillaceae</taxon>
        <taxon>Bacillus</taxon>
    </lineage>
</organism>
<sequence>MSIHRVQSGLIFDDRFDTLDSRWVVSPSDSYYINEEEKTLSLSHNPTDSSTNALFLLPQDEEELLLQVQANYTPTRLGDEGGIVIWKNALEKVEFLESEDSTNNSDYSLWRAVKKQNLWTFFAKRNFAWELFDSTICIDPVMAGIVLKGVNRDGYVPIDVERVILCRGSSISVGNVNSHYKIRLLSEDGKVVSEQIVPAGYSGIDVELPSIPFKGKLELYDRHDDGSYVLIDEQKEMTDMYGGDLFMRGTDLTVVWNGKELSEVTPTHLGALKQDGISQKMTAVNATTGNVAENIGIKIAMYNEEFGWEWCSLANDHEGVPATFTDKSIKIGTLHPGESKDFWVRVVKMVANDLDNRKLFMRPTHFYLDLTND</sequence>
<evidence type="ECO:0008006" key="3">
    <source>
        <dbReference type="Google" id="ProtNLM"/>
    </source>
</evidence>
<comment type="caution">
    <text evidence="1">The sequence shown here is derived from an EMBL/GenBank/DDBJ whole genome shotgun (WGS) entry which is preliminary data.</text>
</comment>
<dbReference type="Proteomes" id="UP001223586">
    <property type="component" value="Unassembled WGS sequence"/>
</dbReference>
<evidence type="ECO:0000313" key="2">
    <source>
        <dbReference type="Proteomes" id="UP001223586"/>
    </source>
</evidence>
<name>A0ABT9WSP6_9BACI</name>
<accession>A0ABT9WSP6</accession>
<gene>
    <name evidence="1" type="ORF">J2S08_002058</name>
</gene>
<reference evidence="1 2" key="1">
    <citation type="submission" date="2023-07" db="EMBL/GenBank/DDBJ databases">
        <title>Genomic Encyclopedia of Type Strains, Phase IV (KMG-IV): sequencing the most valuable type-strain genomes for metagenomic binning, comparative biology and taxonomic classification.</title>
        <authorList>
            <person name="Goeker M."/>
        </authorList>
    </citation>
    <scope>NUCLEOTIDE SEQUENCE [LARGE SCALE GENOMIC DNA]</scope>
    <source>
        <strain evidence="1 2">DSM 23837</strain>
    </source>
</reference>
<proteinExistence type="predicted"/>
<keyword evidence="2" id="KW-1185">Reference proteome</keyword>
<dbReference type="RefSeq" id="WP_307229213.1">
    <property type="nucleotide sequence ID" value="NZ_JAUSTT010000011.1"/>
</dbReference>
<protein>
    <recommendedName>
        <fullName evidence="3">Virion structural protein</fullName>
    </recommendedName>
</protein>
<evidence type="ECO:0000313" key="1">
    <source>
        <dbReference type="EMBL" id="MDQ0176221.1"/>
    </source>
</evidence>
<dbReference type="EMBL" id="JAUSTT010000011">
    <property type="protein sequence ID" value="MDQ0176221.1"/>
    <property type="molecule type" value="Genomic_DNA"/>
</dbReference>